<comment type="caution">
    <text evidence="2">The sequence shown here is derived from an EMBL/GenBank/DDBJ whole genome shotgun (WGS) entry which is preliminary data.</text>
</comment>
<protein>
    <recommendedName>
        <fullName evidence="4">Granulin</fullName>
    </recommendedName>
</protein>
<evidence type="ECO:0008006" key="4">
    <source>
        <dbReference type="Google" id="ProtNLM"/>
    </source>
</evidence>
<name>A0AAV4TM59_CAEEX</name>
<dbReference type="Proteomes" id="UP001054945">
    <property type="component" value="Unassembled WGS sequence"/>
</dbReference>
<organism evidence="2 3">
    <name type="scientific">Caerostris extrusa</name>
    <name type="common">Bark spider</name>
    <name type="synonym">Caerostris bankana</name>
    <dbReference type="NCBI Taxonomy" id="172846"/>
    <lineage>
        <taxon>Eukaryota</taxon>
        <taxon>Metazoa</taxon>
        <taxon>Ecdysozoa</taxon>
        <taxon>Arthropoda</taxon>
        <taxon>Chelicerata</taxon>
        <taxon>Arachnida</taxon>
        <taxon>Araneae</taxon>
        <taxon>Araneomorphae</taxon>
        <taxon>Entelegynae</taxon>
        <taxon>Araneoidea</taxon>
        <taxon>Araneidae</taxon>
        <taxon>Caerostris</taxon>
    </lineage>
</organism>
<keyword evidence="3" id="KW-1185">Reference proteome</keyword>
<keyword evidence="1" id="KW-1133">Transmembrane helix</keyword>
<dbReference type="EMBL" id="BPLR01011609">
    <property type="protein sequence ID" value="GIY47668.1"/>
    <property type="molecule type" value="Genomic_DNA"/>
</dbReference>
<keyword evidence="1" id="KW-0812">Transmembrane</keyword>
<keyword evidence="1" id="KW-0472">Membrane</keyword>
<evidence type="ECO:0000256" key="1">
    <source>
        <dbReference type="SAM" id="Phobius"/>
    </source>
</evidence>
<accession>A0AAV4TM59</accession>
<evidence type="ECO:0000313" key="2">
    <source>
        <dbReference type="EMBL" id="GIY47668.1"/>
    </source>
</evidence>
<evidence type="ECO:0000313" key="3">
    <source>
        <dbReference type="Proteomes" id="UP001054945"/>
    </source>
</evidence>
<dbReference type="AlphaFoldDB" id="A0AAV4TM59"/>
<reference evidence="2 3" key="1">
    <citation type="submission" date="2021-06" db="EMBL/GenBank/DDBJ databases">
        <title>Caerostris extrusa draft genome.</title>
        <authorList>
            <person name="Kono N."/>
            <person name="Arakawa K."/>
        </authorList>
    </citation>
    <scope>NUCLEOTIDE SEQUENCE [LARGE SCALE GENOMIC DNA]</scope>
</reference>
<proteinExistence type="predicted"/>
<sequence length="166" mass="17307">MDLLNGKSCCEFDGFYTCCDTTTGEIDGHLLPINSDIIDSNLTLTIQGAPGLEKRCPSGFYCSYSSLCCGIYCCELDGSCCGNTGCCHANSPCCGTGCCAAFQTCCGGFGCCKTDAKCCGSWCCPKTSRCGMRLNTCRSSSVGLVPAIALILLLIAACFATKSNLQ</sequence>
<gene>
    <name evidence="2" type="ORF">CEXT_588761</name>
</gene>
<feature type="transmembrane region" description="Helical" evidence="1">
    <location>
        <begin position="142"/>
        <end position="161"/>
    </location>
</feature>